<name>A0A2T8I2R9_9POAL</name>
<evidence type="ECO:0000313" key="1">
    <source>
        <dbReference type="EMBL" id="PVH31965.1"/>
    </source>
</evidence>
<dbReference type="Gramene" id="PVH31965">
    <property type="protein sequence ID" value="PVH31965"/>
    <property type="gene ID" value="PAHAL_9G274400"/>
</dbReference>
<reference evidence="1" key="1">
    <citation type="submission" date="2018-04" db="EMBL/GenBank/DDBJ databases">
        <title>WGS assembly of Panicum hallii.</title>
        <authorList>
            <person name="Lovell J."/>
            <person name="Jenkins J."/>
            <person name="Lowry D."/>
            <person name="Mamidi S."/>
            <person name="Sreedasyam A."/>
            <person name="Weng X."/>
            <person name="Barry K."/>
            <person name="Bonette J."/>
            <person name="Campitelli B."/>
            <person name="Daum C."/>
            <person name="Gordon S."/>
            <person name="Gould B."/>
            <person name="Lipzen A."/>
            <person name="Macqueen A."/>
            <person name="Palacio-Mejia J."/>
            <person name="Plott C."/>
            <person name="Shakirov E."/>
            <person name="Shu S."/>
            <person name="Yoshinaga Y."/>
            <person name="Zane M."/>
            <person name="Rokhsar D."/>
            <person name="Grimwood J."/>
            <person name="Schmutz J."/>
            <person name="Juenger T."/>
        </authorList>
    </citation>
    <scope>NUCLEOTIDE SEQUENCE [LARGE SCALE GENOMIC DNA]</scope>
    <source>
        <strain evidence="1">FIL2</strain>
    </source>
</reference>
<organism evidence="1">
    <name type="scientific">Panicum hallii</name>
    <dbReference type="NCBI Taxonomy" id="206008"/>
    <lineage>
        <taxon>Eukaryota</taxon>
        <taxon>Viridiplantae</taxon>
        <taxon>Streptophyta</taxon>
        <taxon>Embryophyta</taxon>
        <taxon>Tracheophyta</taxon>
        <taxon>Spermatophyta</taxon>
        <taxon>Magnoliopsida</taxon>
        <taxon>Liliopsida</taxon>
        <taxon>Poales</taxon>
        <taxon>Poaceae</taxon>
        <taxon>PACMAD clade</taxon>
        <taxon>Panicoideae</taxon>
        <taxon>Panicodae</taxon>
        <taxon>Paniceae</taxon>
        <taxon>Panicinae</taxon>
        <taxon>Panicum</taxon>
        <taxon>Panicum sect. Panicum</taxon>
    </lineage>
</organism>
<dbReference type="EMBL" id="CM008054">
    <property type="protein sequence ID" value="PVH31965.1"/>
    <property type="molecule type" value="Genomic_DNA"/>
</dbReference>
<sequence length="51" mass="6270">MNKKPEYAVKHACLPLSRRGSLDFFIQWWGRYRLNHWRSRFIRTCSLFLIA</sequence>
<protein>
    <submittedName>
        <fullName evidence="1">Uncharacterized protein</fullName>
    </submittedName>
</protein>
<gene>
    <name evidence="1" type="ORF">PAHAL_9G274400</name>
</gene>
<dbReference type="Proteomes" id="UP000243499">
    <property type="component" value="Chromosome 9"/>
</dbReference>
<accession>A0A2T8I2R9</accession>
<dbReference type="AlphaFoldDB" id="A0A2T8I2R9"/>
<proteinExistence type="predicted"/>